<dbReference type="EMBL" id="JAPWTK010000094">
    <property type="protein sequence ID" value="KAJ8950809.1"/>
    <property type="molecule type" value="Genomic_DNA"/>
</dbReference>
<dbReference type="Proteomes" id="UP001162162">
    <property type="component" value="Unassembled WGS sequence"/>
</dbReference>
<evidence type="ECO:0000259" key="1">
    <source>
        <dbReference type="Pfam" id="PF23578"/>
    </source>
</evidence>
<gene>
    <name evidence="2" type="ORF">NQ318_012671</name>
</gene>
<comment type="caution">
    <text evidence="2">The sequence shown here is derived from an EMBL/GenBank/DDBJ whole genome shotgun (WGS) entry which is preliminary data.</text>
</comment>
<accession>A0AAV8YHU4</accession>
<dbReference type="Pfam" id="PF23578">
    <property type="entry name" value="DGKI"/>
    <property type="match status" value="1"/>
</dbReference>
<dbReference type="GO" id="GO:0007165">
    <property type="term" value="P:signal transduction"/>
    <property type="evidence" value="ECO:0007669"/>
    <property type="project" value="InterPro"/>
</dbReference>
<dbReference type="GO" id="GO:0005886">
    <property type="term" value="C:plasma membrane"/>
    <property type="evidence" value="ECO:0007669"/>
    <property type="project" value="TreeGrafter"/>
</dbReference>
<organism evidence="2 3">
    <name type="scientific">Aromia moschata</name>
    <dbReference type="NCBI Taxonomy" id="1265417"/>
    <lineage>
        <taxon>Eukaryota</taxon>
        <taxon>Metazoa</taxon>
        <taxon>Ecdysozoa</taxon>
        <taxon>Arthropoda</taxon>
        <taxon>Hexapoda</taxon>
        <taxon>Insecta</taxon>
        <taxon>Pterygota</taxon>
        <taxon>Neoptera</taxon>
        <taxon>Endopterygota</taxon>
        <taxon>Coleoptera</taxon>
        <taxon>Polyphaga</taxon>
        <taxon>Cucujiformia</taxon>
        <taxon>Chrysomeloidea</taxon>
        <taxon>Cerambycidae</taxon>
        <taxon>Cerambycinae</taxon>
        <taxon>Callichromatini</taxon>
        <taxon>Aromia</taxon>
    </lineage>
</organism>
<feature type="domain" description="Diacylglycerol kinase iota-like" evidence="1">
    <location>
        <begin position="76"/>
        <end position="144"/>
    </location>
</feature>
<sequence length="150" mass="16897">MNSAKTPLLQAGGHGTCITQCRSAKIVTSKTIPMQVDGEACKLKPSILTLTHLNRAPMLAKRKCGKLIPTQTALDNLKINVHKISMTEYEQHHYDKDLLAQAATIVGKIEVNPVSDLEQIRTHINKLIEENKDRIYSDWCFVDCKYSYFP</sequence>
<evidence type="ECO:0000313" key="2">
    <source>
        <dbReference type="EMBL" id="KAJ8950809.1"/>
    </source>
</evidence>
<dbReference type="AlphaFoldDB" id="A0AAV8YHU4"/>
<dbReference type="PANTHER" id="PTHR11255:SF80">
    <property type="entry name" value="EYE-SPECIFIC DIACYLGLYCEROL KINASE"/>
    <property type="match status" value="1"/>
</dbReference>
<dbReference type="InterPro" id="IPR056383">
    <property type="entry name" value="DGKI-like_dom"/>
</dbReference>
<dbReference type="PANTHER" id="PTHR11255">
    <property type="entry name" value="DIACYLGLYCEROL KINASE"/>
    <property type="match status" value="1"/>
</dbReference>
<protein>
    <recommendedName>
        <fullName evidence="1">Diacylglycerol kinase iota-like domain-containing protein</fullName>
    </recommendedName>
</protein>
<reference evidence="2" key="1">
    <citation type="journal article" date="2023" name="Insect Mol. Biol.">
        <title>Genome sequencing provides insights into the evolution of gene families encoding plant cell wall-degrading enzymes in longhorned beetles.</title>
        <authorList>
            <person name="Shin N.R."/>
            <person name="Okamura Y."/>
            <person name="Kirsch R."/>
            <person name="Pauchet Y."/>
        </authorList>
    </citation>
    <scope>NUCLEOTIDE SEQUENCE</scope>
    <source>
        <strain evidence="2">AMC_N1</strain>
    </source>
</reference>
<keyword evidence="3" id="KW-1185">Reference proteome</keyword>
<name>A0AAV8YHU4_9CUCU</name>
<proteinExistence type="predicted"/>
<evidence type="ECO:0000313" key="3">
    <source>
        <dbReference type="Proteomes" id="UP001162162"/>
    </source>
</evidence>
<dbReference type="InterPro" id="IPR037607">
    <property type="entry name" value="DGK"/>
</dbReference>
<dbReference type="GO" id="GO:0004143">
    <property type="term" value="F:ATP-dependent diacylglycerol kinase activity"/>
    <property type="evidence" value="ECO:0007669"/>
    <property type="project" value="InterPro"/>
</dbReference>